<dbReference type="GO" id="GO:0005886">
    <property type="term" value="C:plasma membrane"/>
    <property type="evidence" value="ECO:0007669"/>
    <property type="project" value="UniProtKB-SubCell"/>
</dbReference>
<evidence type="ECO:0000256" key="6">
    <source>
        <dbReference type="ARBA" id="ARBA00022777"/>
    </source>
</evidence>
<dbReference type="Gene3D" id="3.30.450.20">
    <property type="entry name" value="PAS domain"/>
    <property type="match status" value="1"/>
</dbReference>
<dbReference type="SUPFAM" id="SSF55874">
    <property type="entry name" value="ATPase domain of HSP90 chaperone/DNA topoisomerase II/histidine kinase"/>
    <property type="match status" value="1"/>
</dbReference>
<evidence type="ECO:0000259" key="9">
    <source>
        <dbReference type="PROSITE" id="PS50109"/>
    </source>
</evidence>
<keyword evidence="8" id="KW-1133">Transmembrane helix</keyword>
<dbReference type="Pfam" id="PF02518">
    <property type="entry name" value="HATPase_c"/>
    <property type="match status" value="1"/>
</dbReference>
<dbReference type="InterPro" id="IPR003661">
    <property type="entry name" value="HisK_dim/P_dom"/>
</dbReference>
<evidence type="ECO:0000256" key="1">
    <source>
        <dbReference type="ARBA" id="ARBA00000085"/>
    </source>
</evidence>
<dbReference type="SUPFAM" id="SSF52172">
    <property type="entry name" value="CheY-like"/>
    <property type="match status" value="1"/>
</dbReference>
<dbReference type="PANTHER" id="PTHR43047">
    <property type="entry name" value="TWO-COMPONENT HISTIDINE PROTEIN KINASE"/>
    <property type="match status" value="1"/>
</dbReference>
<dbReference type="FunFam" id="3.30.565.10:FF:000006">
    <property type="entry name" value="Sensor histidine kinase WalK"/>
    <property type="match status" value="1"/>
</dbReference>
<keyword evidence="14" id="KW-1185">Reference proteome</keyword>
<comment type="catalytic activity">
    <reaction evidence="1">
        <text>ATP + protein L-histidine = ADP + protein N-phospho-L-histidine.</text>
        <dbReference type="EC" id="2.7.13.3"/>
    </reaction>
</comment>
<dbReference type="CDD" id="cd00082">
    <property type="entry name" value="HisKA"/>
    <property type="match status" value="1"/>
</dbReference>
<feature type="domain" description="Histidine kinase" evidence="9">
    <location>
        <begin position="246"/>
        <end position="465"/>
    </location>
</feature>
<feature type="transmembrane region" description="Helical" evidence="8">
    <location>
        <begin position="44"/>
        <end position="64"/>
    </location>
</feature>
<dbReference type="Pfam" id="PF00072">
    <property type="entry name" value="Response_reg"/>
    <property type="match status" value="1"/>
</dbReference>
<dbReference type="InterPro" id="IPR000700">
    <property type="entry name" value="PAS-assoc_C"/>
</dbReference>
<dbReference type="SMART" id="SM00388">
    <property type="entry name" value="HisKA"/>
    <property type="match status" value="1"/>
</dbReference>
<accession>A0A4R5W429</accession>
<dbReference type="PROSITE" id="PS50112">
    <property type="entry name" value="PAS"/>
    <property type="match status" value="1"/>
</dbReference>
<dbReference type="InterPro" id="IPR004358">
    <property type="entry name" value="Sig_transdc_His_kin-like_C"/>
</dbReference>
<keyword evidence="8" id="KW-0472">Membrane</keyword>
<reference evidence="13 14" key="1">
    <citation type="submission" date="2019-03" db="EMBL/GenBank/DDBJ databases">
        <title>Sapientia aquatica gen. nov., sp. nov., isolated from a crater lake.</title>
        <authorList>
            <person name="Felfoldi T."/>
            <person name="Szabo A."/>
            <person name="Toth E."/>
            <person name="Schumann P."/>
            <person name="Keki Z."/>
            <person name="Marialigeti K."/>
            <person name="Mathe I."/>
        </authorList>
    </citation>
    <scope>NUCLEOTIDE SEQUENCE [LARGE SCALE GENOMIC DNA]</scope>
    <source>
        <strain evidence="13 14">SA-152</strain>
    </source>
</reference>
<dbReference type="InterPro" id="IPR036097">
    <property type="entry name" value="HisK_dim/P_sf"/>
</dbReference>
<dbReference type="AlphaFoldDB" id="A0A4R5W429"/>
<evidence type="ECO:0000256" key="2">
    <source>
        <dbReference type="ARBA" id="ARBA00004429"/>
    </source>
</evidence>
<dbReference type="InterPro" id="IPR035965">
    <property type="entry name" value="PAS-like_dom_sf"/>
</dbReference>
<evidence type="ECO:0000259" key="10">
    <source>
        <dbReference type="PROSITE" id="PS50110"/>
    </source>
</evidence>
<feature type="domain" description="Response regulatory" evidence="10">
    <location>
        <begin position="493"/>
        <end position="610"/>
    </location>
</feature>
<dbReference type="Proteomes" id="UP000294829">
    <property type="component" value="Unassembled WGS sequence"/>
</dbReference>
<dbReference type="InterPro" id="IPR000014">
    <property type="entry name" value="PAS"/>
</dbReference>
<protein>
    <recommendedName>
        <fullName evidence="3">histidine kinase</fullName>
        <ecNumber evidence="3">2.7.13.3</ecNumber>
    </recommendedName>
</protein>
<keyword evidence="8" id="KW-0812">Transmembrane</keyword>
<dbReference type="Gene3D" id="3.30.565.10">
    <property type="entry name" value="Histidine kinase-like ATPase, C-terminal domain"/>
    <property type="match status" value="1"/>
</dbReference>
<evidence type="ECO:0000256" key="3">
    <source>
        <dbReference type="ARBA" id="ARBA00012438"/>
    </source>
</evidence>
<dbReference type="OrthoDB" id="5519028at2"/>
<dbReference type="Pfam" id="PF13426">
    <property type="entry name" value="PAS_9"/>
    <property type="match status" value="1"/>
</dbReference>
<dbReference type="SUPFAM" id="SSF55785">
    <property type="entry name" value="PYP-like sensor domain (PAS domain)"/>
    <property type="match status" value="1"/>
</dbReference>
<comment type="caution">
    <text evidence="13">The sequence shown here is derived from an EMBL/GenBank/DDBJ whole genome shotgun (WGS) entry which is preliminary data.</text>
</comment>
<dbReference type="SUPFAM" id="SSF47384">
    <property type="entry name" value="Homodimeric domain of signal transducing histidine kinase"/>
    <property type="match status" value="1"/>
</dbReference>
<dbReference type="SMART" id="SM00387">
    <property type="entry name" value="HATPase_c"/>
    <property type="match status" value="1"/>
</dbReference>
<evidence type="ECO:0000256" key="8">
    <source>
        <dbReference type="SAM" id="Phobius"/>
    </source>
</evidence>
<dbReference type="Gene3D" id="1.10.287.130">
    <property type="match status" value="1"/>
</dbReference>
<dbReference type="Gene3D" id="3.40.50.2300">
    <property type="match status" value="1"/>
</dbReference>
<dbReference type="InterPro" id="IPR036890">
    <property type="entry name" value="HATPase_C_sf"/>
</dbReference>
<evidence type="ECO:0000313" key="14">
    <source>
        <dbReference type="Proteomes" id="UP000294829"/>
    </source>
</evidence>
<evidence type="ECO:0000259" key="11">
    <source>
        <dbReference type="PROSITE" id="PS50112"/>
    </source>
</evidence>
<dbReference type="CDD" id="cd00130">
    <property type="entry name" value="PAS"/>
    <property type="match status" value="1"/>
</dbReference>
<dbReference type="InterPro" id="IPR003594">
    <property type="entry name" value="HATPase_dom"/>
</dbReference>
<dbReference type="PROSITE" id="PS50110">
    <property type="entry name" value="RESPONSE_REGULATORY"/>
    <property type="match status" value="1"/>
</dbReference>
<dbReference type="EMBL" id="SMYL01000002">
    <property type="protein sequence ID" value="TDK67105.1"/>
    <property type="molecule type" value="Genomic_DNA"/>
</dbReference>
<evidence type="ECO:0000256" key="5">
    <source>
        <dbReference type="ARBA" id="ARBA00022679"/>
    </source>
</evidence>
<comment type="subcellular location">
    <subcellularLocation>
        <location evidence="2">Cell inner membrane</location>
        <topology evidence="2">Multi-pass membrane protein</topology>
    </subcellularLocation>
</comment>
<keyword evidence="6" id="KW-0418">Kinase</keyword>
<dbReference type="Pfam" id="PF00512">
    <property type="entry name" value="HisKA"/>
    <property type="match status" value="1"/>
</dbReference>
<keyword evidence="5" id="KW-0808">Transferase</keyword>
<dbReference type="InterPro" id="IPR005467">
    <property type="entry name" value="His_kinase_dom"/>
</dbReference>
<proteinExistence type="predicted"/>
<gene>
    <name evidence="13" type="ORF">E2I14_04875</name>
</gene>
<evidence type="ECO:0000256" key="7">
    <source>
        <dbReference type="PROSITE-ProRule" id="PRU00169"/>
    </source>
</evidence>
<feature type="domain" description="PAC" evidence="12">
    <location>
        <begin position="169"/>
        <end position="221"/>
    </location>
</feature>
<evidence type="ECO:0000313" key="13">
    <source>
        <dbReference type="EMBL" id="TDK67105.1"/>
    </source>
</evidence>
<dbReference type="NCBIfam" id="TIGR00229">
    <property type="entry name" value="sensory_box"/>
    <property type="match status" value="1"/>
</dbReference>
<dbReference type="InterPro" id="IPR011006">
    <property type="entry name" value="CheY-like_superfamily"/>
</dbReference>
<feature type="domain" description="PAS" evidence="11">
    <location>
        <begin position="103"/>
        <end position="142"/>
    </location>
</feature>
<evidence type="ECO:0000256" key="4">
    <source>
        <dbReference type="ARBA" id="ARBA00022553"/>
    </source>
</evidence>
<keyword evidence="4 7" id="KW-0597">Phosphoprotein</keyword>
<sequence>MPMNNSINHMPYERVVIVCVALMLNLVIWNYAMPASALASPLTTATSIFYFVFVTVLIGFYVWIRHLRFRCETLEQALNQRGIDNVIAVHELNALHDLQFYTRSLVEANLDAIMAISTAGIIFDVNHPAELLTGFTRKELIGSKFESYATDSLSARFAINRALTEGPVANYDLVVRAKNGQQVSVSYNFSVLHDAHEQSVGLIASARDVTNNKKFEYLLEENNLALQNAKAVAEKANLAKSEFLSSMSHELRTPLNAILGFAQLMDADQVLPKATEKLAIKQILQGGWYLLELINEILDLASIEAGKAVLLNEIVSLFDVLTDCKAMIEQQASKKNVRLIFPLFDNAAMYVNADQTRVKQVMINLLSNAIKYNKKGGEIQVQCRTSGSSFVHISVRDTGAGLSSEQLLHLFEPFNRLGREGGSEDGTGIGLVVTKQLVELMGGRIGVQSTVGSGSVFWIELPVEQNLGPSQALKDDSSQIYANLVPANTSKKTVLCIEDNPANLVLIEQLMHSRPEIELLTANTGKLGIEIAQNRLPDVILMDINLPDIHGFEILKALKEFGATASIPVIGLSANAMQVDIENGLAAGCLYYLTKPVKVRELMTTLDATLYDPQRIAELQNAVL</sequence>
<dbReference type="PANTHER" id="PTHR43047:SF72">
    <property type="entry name" value="OSMOSENSING HISTIDINE PROTEIN KINASE SLN1"/>
    <property type="match status" value="1"/>
</dbReference>
<evidence type="ECO:0000259" key="12">
    <source>
        <dbReference type="PROSITE" id="PS50113"/>
    </source>
</evidence>
<dbReference type="GO" id="GO:0000155">
    <property type="term" value="F:phosphorelay sensor kinase activity"/>
    <property type="evidence" value="ECO:0007669"/>
    <property type="project" value="InterPro"/>
</dbReference>
<feature type="transmembrane region" description="Helical" evidence="8">
    <location>
        <begin position="12"/>
        <end position="32"/>
    </location>
</feature>
<name>A0A4R5W429_9BURK</name>
<dbReference type="SMART" id="SM00448">
    <property type="entry name" value="REC"/>
    <property type="match status" value="1"/>
</dbReference>
<dbReference type="PRINTS" id="PR00344">
    <property type="entry name" value="BCTRLSENSOR"/>
</dbReference>
<organism evidence="13 14">
    <name type="scientific">Sapientia aquatica</name>
    <dbReference type="NCBI Taxonomy" id="1549640"/>
    <lineage>
        <taxon>Bacteria</taxon>
        <taxon>Pseudomonadati</taxon>
        <taxon>Pseudomonadota</taxon>
        <taxon>Betaproteobacteria</taxon>
        <taxon>Burkholderiales</taxon>
        <taxon>Oxalobacteraceae</taxon>
        <taxon>Sapientia</taxon>
    </lineage>
</organism>
<dbReference type="EC" id="2.7.13.3" evidence="3"/>
<dbReference type="GO" id="GO:0009927">
    <property type="term" value="F:histidine phosphotransfer kinase activity"/>
    <property type="evidence" value="ECO:0007669"/>
    <property type="project" value="TreeGrafter"/>
</dbReference>
<dbReference type="PROSITE" id="PS50109">
    <property type="entry name" value="HIS_KIN"/>
    <property type="match status" value="1"/>
</dbReference>
<feature type="modified residue" description="4-aspartylphosphate" evidence="7">
    <location>
        <position position="543"/>
    </location>
</feature>
<dbReference type="InterPro" id="IPR001789">
    <property type="entry name" value="Sig_transdc_resp-reg_receiver"/>
</dbReference>
<dbReference type="PROSITE" id="PS50113">
    <property type="entry name" value="PAC"/>
    <property type="match status" value="1"/>
</dbReference>